<reference evidence="4 5" key="1">
    <citation type="submission" date="2018-09" db="EMBL/GenBank/DDBJ databases">
        <title>Genome sequencing of Nocardioides immobilis CCTCC AB 2017083 for comparison to Nocardioides silvaticus.</title>
        <authorList>
            <person name="Li C."/>
            <person name="Wang G."/>
        </authorList>
    </citation>
    <scope>NUCLEOTIDE SEQUENCE [LARGE SCALE GENOMIC DNA]</scope>
    <source>
        <strain evidence="4 5">CCTCC AB 2017083</strain>
    </source>
</reference>
<feature type="signal peptide" evidence="2">
    <location>
        <begin position="1"/>
        <end position="19"/>
    </location>
</feature>
<evidence type="ECO:0000313" key="5">
    <source>
        <dbReference type="Proteomes" id="UP000283644"/>
    </source>
</evidence>
<dbReference type="InterPro" id="IPR056303">
    <property type="entry name" value="AMIN-like"/>
</dbReference>
<evidence type="ECO:0000259" key="3">
    <source>
        <dbReference type="Pfam" id="PF24837"/>
    </source>
</evidence>
<organism evidence="4 5">
    <name type="scientific">Nocardioides immobilis</name>
    <dbReference type="NCBI Taxonomy" id="2049295"/>
    <lineage>
        <taxon>Bacteria</taxon>
        <taxon>Bacillati</taxon>
        <taxon>Actinomycetota</taxon>
        <taxon>Actinomycetes</taxon>
        <taxon>Propionibacteriales</taxon>
        <taxon>Nocardioidaceae</taxon>
        <taxon>Nocardioides</taxon>
    </lineage>
</organism>
<feature type="domain" description="AMIN-like" evidence="3">
    <location>
        <begin position="50"/>
        <end position="114"/>
    </location>
</feature>
<name>A0A417Y411_9ACTN</name>
<protein>
    <recommendedName>
        <fullName evidence="3">AMIN-like domain-containing protein</fullName>
    </recommendedName>
</protein>
<evidence type="ECO:0000256" key="2">
    <source>
        <dbReference type="SAM" id="SignalP"/>
    </source>
</evidence>
<evidence type="ECO:0000256" key="1">
    <source>
        <dbReference type="SAM" id="MobiDB-lite"/>
    </source>
</evidence>
<feature type="chain" id="PRO_5019477118" description="AMIN-like domain-containing protein" evidence="2">
    <location>
        <begin position="20"/>
        <end position="119"/>
    </location>
</feature>
<dbReference type="PROSITE" id="PS51257">
    <property type="entry name" value="PROKAR_LIPOPROTEIN"/>
    <property type="match status" value="1"/>
</dbReference>
<dbReference type="EMBL" id="QXGH01000013">
    <property type="protein sequence ID" value="RHW27264.1"/>
    <property type="molecule type" value="Genomic_DNA"/>
</dbReference>
<comment type="caution">
    <text evidence="4">The sequence shown here is derived from an EMBL/GenBank/DDBJ whole genome shotgun (WGS) entry which is preliminary data.</text>
</comment>
<dbReference type="RefSeq" id="WP_118924770.1">
    <property type="nucleotide sequence ID" value="NZ_QXGH01000013.1"/>
</dbReference>
<proteinExistence type="predicted"/>
<keyword evidence="2" id="KW-0732">Signal</keyword>
<sequence length="119" mass="12416">MRRDTIALLSTAAVVPLLAACGSNGGDVTSDPAASETTITQRSTSGASGTTWPADNYYRGPRQFTPENGGDVDDVYVVGTFEGYTQVLDGIDGAPAPFRVFALTNPSRLVVDVVDESAD</sequence>
<dbReference type="OrthoDB" id="3393679at2"/>
<evidence type="ECO:0000313" key="4">
    <source>
        <dbReference type="EMBL" id="RHW27264.1"/>
    </source>
</evidence>
<keyword evidence="5" id="KW-1185">Reference proteome</keyword>
<accession>A0A417Y411</accession>
<feature type="region of interest" description="Disordered" evidence="1">
    <location>
        <begin position="25"/>
        <end position="71"/>
    </location>
</feature>
<dbReference type="AlphaFoldDB" id="A0A417Y411"/>
<gene>
    <name evidence="4" type="ORF">D0Z08_08845</name>
</gene>
<dbReference type="Proteomes" id="UP000283644">
    <property type="component" value="Unassembled WGS sequence"/>
</dbReference>
<dbReference type="Pfam" id="PF24837">
    <property type="entry name" value="AMIN-like"/>
    <property type="match status" value="1"/>
</dbReference>
<feature type="compositionally biased region" description="Polar residues" evidence="1">
    <location>
        <begin position="35"/>
        <end position="53"/>
    </location>
</feature>